<dbReference type="OrthoDB" id="5951860at2"/>
<proteinExistence type="predicted"/>
<organism evidence="2 3">
    <name type="scientific">Candidatus Pantoea varia</name>
    <dbReference type="NCBI Taxonomy" id="1881036"/>
    <lineage>
        <taxon>Bacteria</taxon>
        <taxon>Pseudomonadati</taxon>
        <taxon>Pseudomonadota</taxon>
        <taxon>Gammaproteobacteria</taxon>
        <taxon>Enterobacterales</taxon>
        <taxon>Erwiniaceae</taxon>
        <taxon>Pantoea</taxon>
    </lineage>
</organism>
<evidence type="ECO:0000259" key="1">
    <source>
        <dbReference type="Pfam" id="PF13271"/>
    </source>
</evidence>
<protein>
    <recommendedName>
        <fullName evidence="1">DUF4062 domain-containing protein</fullName>
    </recommendedName>
</protein>
<keyword evidence="3" id="KW-1185">Reference proteome</keyword>
<dbReference type="RefSeq" id="WP_090959283.1">
    <property type="nucleotide sequence ID" value="NZ_FOVG01000001.1"/>
</dbReference>
<dbReference type="InterPro" id="IPR025139">
    <property type="entry name" value="DUF4062"/>
</dbReference>
<dbReference type="Pfam" id="PF13271">
    <property type="entry name" value="DUF4062"/>
    <property type="match status" value="1"/>
</dbReference>
<reference evidence="3" key="1">
    <citation type="submission" date="2016-10" db="EMBL/GenBank/DDBJ databases">
        <authorList>
            <person name="Varghese N."/>
            <person name="Submissions S."/>
        </authorList>
    </citation>
    <scope>NUCLEOTIDE SEQUENCE [LARGE SCALE GENOMIC DNA]</scope>
    <source>
        <strain evidence="3">OV426</strain>
    </source>
</reference>
<feature type="domain" description="DUF4062" evidence="1">
    <location>
        <begin position="3"/>
        <end position="83"/>
    </location>
</feature>
<evidence type="ECO:0000313" key="3">
    <source>
        <dbReference type="Proteomes" id="UP000198968"/>
    </source>
</evidence>
<dbReference type="AlphaFoldDB" id="A0A1I4WV80"/>
<dbReference type="EMBL" id="FOVG01000001">
    <property type="protein sequence ID" value="SFN17711.1"/>
    <property type="molecule type" value="Genomic_DNA"/>
</dbReference>
<evidence type="ECO:0000313" key="2">
    <source>
        <dbReference type="EMBL" id="SFN17711.1"/>
    </source>
</evidence>
<name>A0A1I4WV80_9GAMM</name>
<dbReference type="Proteomes" id="UP000198968">
    <property type="component" value="Unassembled WGS sequence"/>
</dbReference>
<sequence>MNIFISSLISGFEDKRKAVKDAVCVLGHKPLMAEDFGARANSPQITCLNGVRESDAVILILGSRYGAIQQSGLSATHEEVIEARNTKPLIIFIESEISEAEPEQDKLIKEVSTWEKGFFRGEFSSAEDLKAKALKAIHDLVLARAVAPLDPVGLKTRAVENLPRSNQTFSQSAINLDISIAAGPDSTIIRPAQMDSKELEDKLSKEALFGRHAIFDKQFGTNVSLENGALCICQTLSRDLKNLVKLHSNGDLLISLPLASPSGGLPAIIEEQVTEQLSKAIDYALWIYSDIDPTQRLTHLVPALSISGGSSASWKTQAEYLASSNTMYSSFSMGQDKAPVFLNPAHVGRQAFTLDKLLYVEDFIALLRRQWKSK</sequence>
<accession>A0A1I4WV80</accession>
<gene>
    <name evidence="2" type="ORF">SAMN05428971_0373</name>
</gene>